<comment type="caution">
    <text evidence="2">The sequence shown here is derived from an EMBL/GenBank/DDBJ whole genome shotgun (WGS) entry which is preliminary data.</text>
</comment>
<proteinExistence type="predicted"/>
<gene>
    <name evidence="2" type="ORF">PsYK624_137580</name>
</gene>
<evidence type="ECO:0000313" key="3">
    <source>
        <dbReference type="Proteomes" id="UP000703269"/>
    </source>
</evidence>
<protein>
    <submittedName>
        <fullName evidence="2">Uncharacterized protein</fullName>
    </submittedName>
</protein>
<evidence type="ECO:0000313" key="2">
    <source>
        <dbReference type="EMBL" id="GJE97537.1"/>
    </source>
</evidence>
<reference evidence="2 3" key="1">
    <citation type="submission" date="2021-08" db="EMBL/GenBank/DDBJ databases">
        <title>Draft Genome Sequence of Phanerochaete sordida strain YK-624.</title>
        <authorList>
            <person name="Mori T."/>
            <person name="Dohra H."/>
            <person name="Suzuki T."/>
            <person name="Kawagishi H."/>
            <person name="Hirai H."/>
        </authorList>
    </citation>
    <scope>NUCLEOTIDE SEQUENCE [LARGE SCALE GENOMIC DNA]</scope>
    <source>
        <strain evidence="2 3">YK-624</strain>
    </source>
</reference>
<feature type="region of interest" description="Disordered" evidence="1">
    <location>
        <begin position="368"/>
        <end position="387"/>
    </location>
</feature>
<dbReference type="EMBL" id="BPQB01000073">
    <property type="protein sequence ID" value="GJE97537.1"/>
    <property type="molecule type" value="Genomic_DNA"/>
</dbReference>
<feature type="compositionally biased region" description="Low complexity" evidence="1">
    <location>
        <begin position="161"/>
        <end position="173"/>
    </location>
</feature>
<sequence length="387" mass="42063">MDIVRFCSLHIQLYVHYRQQSQSVTDAKEGNIGQPKVLDAKSWTDLWNEIGAALRKYWRSEVWTQTTNDAWLSKLTLLTAEELLVEDRALAAECLRTIDSMEHVATASRGSEDRDTVFPDTLVTALGLFVLPENVSAYPRLKRLREEEMNTGAQLGNGQAVDSDNSSVSSDDNGLPDEVRKALRKKLAGKGGSAVKIKVKRKTRKVGASSDSDYEESSASSVDEETTRAILEAITKKKRSKGTSKQDVKAKRKDKTRGRNGANSHDPTSLERSADALDPPATLALDDDLSIALRNSAFMETVRGVALKLGLVSAHNGRANHGGRKQAHARPSSTGTADALDAHLDEDLRNALRDPGFRLAVLEAASELPMQENGGIEKAGSGGESSE</sequence>
<dbReference type="OrthoDB" id="10618419at2759"/>
<name>A0A9P3GL84_9APHY</name>
<organism evidence="2 3">
    <name type="scientific">Phanerochaete sordida</name>
    <dbReference type="NCBI Taxonomy" id="48140"/>
    <lineage>
        <taxon>Eukaryota</taxon>
        <taxon>Fungi</taxon>
        <taxon>Dikarya</taxon>
        <taxon>Basidiomycota</taxon>
        <taxon>Agaricomycotina</taxon>
        <taxon>Agaricomycetes</taxon>
        <taxon>Polyporales</taxon>
        <taxon>Phanerochaetaceae</taxon>
        <taxon>Phanerochaete</taxon>
    </lineage>
</organism>
<feature type="region of interest" description="Disordered" evidence="1">
    <location>
        <begin position="153"/>
        <end position="176"/>
    </location>
</feature>
<feature type="region of interest" description="Disordered" evidence="1">
    <location>
        <begin position="194"/>
        <end position="275"/>
    </location>
</feature>
<keyword evidence="3" id="KW-1185">Reference proteome</keyword>
<accession>A0A9P3GL84</accession>
<dbReference type="Proteomes" id="UP000703269">
    <property type="component" value="Unassembled WGS sequence"/>
</dbReference>
<evidence type="ECO:0000256" key="1">
    <source>
        <dbReference type="SAM" id="MobiDB-lite"/>
    </source>
</evidence>
<feature type="region of interest" description="Disordered" evidence="1">
    <location>
        <begin position="318"/>
        <end position="337"/>
    </location>
</feature>
<dbReference type="AlphaFoldDB" id="A0A9P3GL84"/>